<keyword evidence="2 9" id="KW-0812">Transmembrane</keyword>
<dbReference type="PRINTS" id="PR00237">
    <property type="entry name" value="GPCRRHODOPSN"/>
</dbReference>
<evidence type="ECO:0000256" key="9">
    <source>
        <dbReference type="SAM" id="Phobius"/>
    </source>
</evidence>
<feature type="region of interest" description="Disordered" evidence="8">
    <location>
        <begin position="286"/>
        <end position="306"/>
    </location>
</feature>
<reference evidence="11 12" key="1">
    <citation type="submission" date="2024-10" db="EMBL/GenBank/DDBJ databases">
        <authorList>
            <person name="Kim D."/>
        </authorList>
    </citation>
    <scope>NUCLEOTIDE SEQUENCE [LARGE SCALE GENOMIC DNA]</scope>
    <source>
        <strain evidence="11">BH-2024</strain>
    </source>
</reference>
<gene>
    <name evidence="11" type="ORF">niasHT_003105</name>
</gene>
<evidence type="ECO:0000256" key="2">
    <source>
        <dbReference type="ARBA" id="ARBA00022692"/>
    </source>
</evidence>
<feature type="transmembrane region" description="Helical" evidence="9">
    <location>
        <begin position="29"/>
        <end position="56"/>
    </location>
</feature>
<evidence type="ECO:0000256" key="5">
    <source>
        <dbReference type="ARBA" id="ARBA00023136"/>
    </source>
</evidence>
<feature type="region of interest" description="Disordered" evidence="8">
    <location>
        <begin position="393"/>
        <end position="521"/>
    </location>
</feature>
<dbReference type="EMBL" id="JBICBT010000133">
    <property type="protein sequence ID" value="KAL3122569.1"/>
    <property type="molecule type" value="Genomic_DNA"/>
</dbReference>
<evidence type="ECO:0000256" key="4">
    <source>
        <dbReference type="ARBA" id="ARBA00023040"/>
    </source>
</evidence>
<feature type="transmembrane region" description="Helical" evidence="9">
    <location>
        <begin position="108"/>
        <end position="129"/>
    </location>
</feature>
<evidence type="ECO:0000256" key="3">
    <source>
        <dbReference type="ARBA" id="ARBA00022989"/>
    </source>
</evidence>
<feature type="transmembrane region" description="Helical" evidence="9">
    <location>
        <begin position="150"/>
        <end position="170"/>
    </location>
</feature>
<dbReference type="CDD" id="cd00637">
    <property type="entry name" value="7tm_classA_rhodopsin-like"/>
    <property type="match status" value="1"/>
</dbReference>
<sequence>MSVNNSSSVLSPSSAAPFPSHFATVSPHFSLFFGSLIAFVTFVGVLANAFVVVAVAGDKKMRRSPMNLLLLNLAVADLLYLLAFTPFWASMSVHGDGGWHFPESFCPIGRYLSNCLLIVSIFTYVAICVERFVAIVHPMHAQVWCTRSRALLAVLGLWTFVMAYQLPYLALFQTQPAPWNVEMRICRSRLAGKSSLWRAYKWSEFVLTYALPVLLSASLYARICRVLWAKSAILQKNVPKRSAIIGTASTTAVPPATYRPNGTIRRVLETKLVNGISKVAPIKPTTAAAQKPQKGSQKSSSSSAANDKARRNVVKMLMVCVTLFFLCYTPMVVYFLWGALFGRPLPLPFEFVFLTSTFVQFQSAFNPFLYTLFATKFRENQRKVEHLIIGRRSMKEEEEEERTKRKRREKKGEEEKEEEEKERKEGEKRKKIMGEREEEEEKERKQGEKRKRRKKSGEVGRGGREKREEEKEREGGRGGERRKKRGEDEKERDGREKRERRKKSGEEEEEEKESMEEEDGE</sequence>
<dbReference type="GO" id="GO:0016020">
    <property type="term" value="C:membrane"/>
    <property type="evidence" value="ECO:0007669"/>
    <property type="project" value="UniProtKB-SubCell"/>
</dbReference>
<feature type="compositionally biased region" description="Acidic residues" evidence="8">
    <location>
        <begin position="506"/>
        <end position="521"/>
    </location>
</feature>
<dbReference type="PANTHER" id="PTHR24243">
    <property type="entry name" value="G-PROTEIN COUPLED RECEPTOR"/>
    <property type="match status" value="1"/>
</dbReference>
<dbReference type="Gene3D" id="1.20.1070.10">
    <property type="entry name" value="Rhodopsin 7-helix transmembrane proteins"/>
    <property type="match status" value="1"/>
</dbReference>
<evidence type="ECO:0000256" key="6">
    <source>
        <dbReference type="ARBA" id="ARBA00023170"/>
    </source>
</evidence>
<evidence type="ECO:0000256" key="1">
    <source>
        <dbReference type="ARBA" id="ARBA00004141"/>
    </source>
</evidence>
<dbReference type="PANTHER" id="PTHR24243:SF224">
    <property type="entry name" value="G-PROTEIN COUPLED RECEPTOR 19-RELATED"/>
    <property type="match status" value="1"/>
</dbReference>
<feature type="transmembrane region" description="Helical" evidence="9">
    <location>
        <begin position="351"/>
        <end position="373"/>
    </location>
</feature>
<feature type="compositionally biased region" description="Low complexity" evidence="8">
    <location>
        <begin position="287"/>
        <end position="306"/>
    </location>
</feature>
<dbReference type="GO" id="GO:0004930">
    <property type="term" value="F:G protein-coupled receptor activity"/>
    <property type="evidence" value="ECO:0007669"/>
    <property type="project" value="UniProtKB-KW"/>
</dbReference>
<evidence type="ECO:0000256" key="7">
    <source>
        <dbReference type="ARBA" id="ARBA00023224"/>
    </source>
</evidence>
<name>A0ABD2M523_9BILA</name>
<protein>
    <recommendedName>
        <fullName evidence="10">G-protein coupled receptors family 1 profile domain-containing protein</fullName>
    </recommendedName>
</protein>
<comment type="caution">
    <text evidence="11">The sequence shown here is derived from an EMBL/GenBank/DDBJ whole genome shotgun (WGS) entry which is preliminary data.</text>
</comment>
<evidence type="ECO:0000313" key="12">
    <source>
        <dbReference type="Proteomes" id="UP001620626"/>
    </source>
</evidence>
<organism evidence="11 12">
    <name type="scientific">Heterodera trifolii</name>
    <dbReference type="NCBI Taxonomy" id="157864"/>
    <lineage>
        <taxon>Eukaryota</taxon>
        <taxon>Metazoa</taxon>
        <taxon>Ecdysozoa</taxon>
        <taxon>Nematoda</taxon>
        <taxon>Chromadorea</taxon>
        <taxon>Rhabditida</taxon>
        <taxon>Tylenchina</taxon>
        <taxon>Tylenchomorpha</taxon>
        <taxon>Tylenchoidea</taxon>
        <taxon>Heteroderidae</taxon>
        <taxon>Heteroderinae</taxon>
        <taxon>Heterodera</taxon>
    </lineage>
</organism>
<feature type="compositionally biased region" description="Basic and acidic residues" evidence="8">
    <location>
        <begin position="456"/>
        <end position="497"/>
    </location>
</feature>
<feature type="transmembrane region" description="Helical" evidence="9">
    <location>
        <begin position="316"/>
        <end position="339"/>
    </location>
</feature>
<keyword evidence="5 9" id="KW-0472">Membrane</keyword>
<feature type="transmembrane region" description="Helical" evidence="9">
    <location>
        <begin position="68"/>
        <end position="88"/>
    </location>
</feature>
<dbReference type="InterPro" id="IPR000276">
    <property type="entry name" value="GPCR_Rhodpsn"/>
</dbReference>
<proteinExistence type="predicted"/>
<feature type="transmembrane region" description="Helical" evidence="9">
    <location>
        <begin position="206"/>
        <end position="228"/>
    </location>
</feature>
<dbReference type="Pfam" id="PF00001">
    <property type="entry name" value="7tm_1"/>
    <property type="match status" value="1"/>
</dbReference>
<comment type="subcellular location">
    <subcellularLocation>
        <location evidence="1">Membrane</location>
        <topology evidence="1">Multi-pass membrane protein</topology>
    </subcellularLocation>
</comment>
<keyword evidence="7" id="KW-0807">Transducer</keyword>
<evidence type="ECO:0000259" key="10">
    <source>
        <dbReference type="PROSITE" id="PS50262"/>
    </source>
</evidence>
<dbReference type="InterPro" id="IPR017452">
    <property type="entry name" value="GPCR_Rhodpsn_7TM"/>
</dbReference>
<keyword evidence="6" id="KW-0675">Receptor</keyword>
<keyword evidence="3 9" id="KW-1133">Transmembrane helix</keyword>
<dbReference type="PROSITE" id="PS50262">
    <property type="entry name" value="G_PROTEIN_RECEP_F1_2"/>
    <property type="match status" value="1"/>
</dbReference>
<keyword evidence="12" id="KW-1185">Reference proteome</keyword>
<dbReference type="Proteomes" id="UP001620626">
    <property type="component" value="Unassembled WGS sequence"/>
</dbReference>
<dbReference type="AlphaFoldDB" id="A0ABD2M523"/>
<evidence type="ECO:0000313" key="11">
    <source>
        <dbReference type="EMBL" id="KAL3122569.1"/>
    </source>
</evidence>
<evidence type="ECO:0000256" key="8">
    <source>
        <dbReference type="SAM" id="MobiDB-lite"/>
    </source>
</evidence>
<feature type="compositionally biased region" description="Basic and acidic residues" evidence="8">
    <location>
        <begin position="421"/>
        <end position="435"/>
    </location>
</feature>
<accession>A0ABD2M523</accession>
<feature type="domain" description="G-protein coupled receptors family 1 profile" evidence="10">
    <location>
        <begin position="47"/>
        <end position="370"/>
    </location>
</feature>
<keyword evidence="4" id="KW-0297">G-protein coupled receptor</keyword>
<dbReference type="SUPFAM" id="SSF81321">
    <property type="entry name" value="Family A G protein-coupled receptor-like"/>
    <property type="match status" value="1"/>
</dbReference>